<dbReference type="SMART" id="SM00205">
    <property type="entry name" value="THN"/>
    <property type="match status" value="1"/>
</dbReference>
<dbReference type="EMBL" id="BPVZ01000003">
    <property type="protein sequence ID" value="GKU89784.1"/>
    <property type="molecule type" value="Genomic_DNA"/>
</dbReference>
<proteinExistence type="predicted"/>
<reference evidence="1 2" key="1">
    <citation type="journal article" date="2021" name="Commun. Biol.">
        <title>The genome of Shorea leprosula (Dipterocarpaceae) highlights the ecological relevance of drought in aseasonal tropical rainforests.</title>
        <authorList>
            <person name="Ng K.K.S."/>
            <person name="Kobayashi M.J."/>
            <person name="Fawcett J.A."/>
            <person name="Hatakeyama M."/>
            <person name="Paape T."/>
            <person name="Ng C.H."/>
            <person name="Ang C.C."/>
            <person name="Tnah L.H."/>
            <person name="Lee C.T."/>
            <person name="Nishiyama T."/>
            <person name="Sese J."/>
            <person name="O'Brien M.J."/>
            <person name="Copetti D."/>
            <person name="Mohd Noor M.I."/>
            <person name="Ong R.C."/>
            <person name="Putra M."/>
            <person name="Sireger I.Z."/>
            <person name="Indrioko S."/>
            <person name="Kosugi Y."/>
            <person name="Izuno A."/>
            <person name="Isagi Y."/>
            <person name="Lee S.L."/>
            <person name="Shimizu K.K."/>
        </authorList>
    </citation>
    <scope>NUCLEOTIDE SEQUENCE [LARGE SCALE GENOMIC DNA]</scope>
    <source>
        <strain evidence="1">214</strain>
    </source>
</reference>
<gene>
    <name evidence="1" type="ORF">SLEP1_g3878</name>
</gene>
<keyword evidence="2" id="KW-1185">Reference proteome</keyword>
<accession>A0AAV5HXE2</accession>
<dbReference type="InterPro" id="IPR001938">
    <property type="entry name" value="Thaumatin"/>
</dbReference>
<dbReference type="Pfam" id="PF00314">
    <property type="entry name" value="Thaumatin"/>
    <property type="match status" value="1"/>
</dbReference>
<dbReference type="Gene3D" id="2.60.110.10">
    <property type="entry name" value="Thaumatin"/>
    <property type="match status" value="1"/>
</dbReference>
<sequence>MTYATTFNIRTATHALYGLLQSLVVVGVSTVVKPGKSMWPLAQHKPAFGFEPIANLMALEEANPKQGIAKDSWNAKPIDLHPTRCLSTPLASLTIWTSLTYPTSTGLMSPWSSAPTLPVQSCDQVYCRHYGTVPGPLRVPGGCNGPWPVFKTEEYRCNSGKCRPTNYSRFFKERCPNVYSYPKDDKTSVFTCPHSMCHGPVATCCPKRQSVVCTLQSRIGRRLYQ</sequence>
<comment type="caution">
    <text evidence="1">The sequence shown here is derived from an EMBL/GenBank/DDBJ whole genome shotgun (WGS) entry which is preliminary data.</text>
</comment>
<dbReference type="PANTHER" id="PTHR31048">
    <property type="entry name" value="OS03G0233200 PROTEIN"/>
    <property type="match status" value="1"/>
</dbReference>
<name>A0AAV5HXE2_9ROSI</name>
<dbReference type="AlphaFoldDB" id="A0AAV5HXE2"/>
<organism evidence="1 2">
    <name type="scientific">Rubroshorea leprosula</name>
    <dbReference type="NCBI Taxonomy" id="152421"/>
    <lineage>
        <taxon>Eukaryota</taxon>
        <taxon>Viridiplantae</taxon>
        <taxon>Streptophyta</taxon>
        <taxon>Embryophyta</taxon>
        <taxon>Tracheophyta</taxon>
        <taxon>Spermatophyta</taxon>
        <taxon>Magnoliopsida</taxon>
        <taxon>eudicotyledons</taxon>
        <taxon>Gunneridae</taxon>
        <taxon>Pentapetalae</taxon>
        <taxon>rosids</taxon>
        <taxon>malvids</taxon>
        <taxon>Malvales</taxon>
        <taxon>Dipterocarpaceae</taxon>
        <taxon>Rubroshorea</taxon>
    </lineage>
</organism>
<dbReference type="Proteomes" id="UP001054252">
    <property type="component" value="Unassembled WGS sequence"/>
</dbReference>
<dbReference type="InterPro" id="IPR037176">
    <property type="entry name" value="Osmotin/thaumatin-like_sf"/>
</dbReference>
<dbReference type="PROSITE" id="PS51367">
    <property type="entry name" value="THAUMATIN_2"/>
    <property type="match status" value="1"/>
</dbReference>
<protein>
    <submittedName>
        <fullName evidence="1">Uncharacterized protein</fullName>
    </submittedName>
</protein>
<evidence type="ECO:0000313" key="1">
    <source>
        <dbReference type="EMBL" id="GKU89784.1"/>
    </source>
</evidence>
<dbReference type="SUPFAM" id="SSF49870">
    <property type="entry name" value="Osmotin, thaumatin-like protein"/>
    <property type="match status" value="1"/>
</dbReference>
<evidence type="ECO:0000313" key="2">
    <source>
        <dbReference type="Proteomes" id="UP001054252"/>
    </source>
</evidence>